<dbReference type="Pfam" id="PF20520">
    <property type="entry name" value="Ac45-VOA1_TM"/>
    <property type="match status" value="1"/>
</dbReference>
<dbReference type="AlphaFoldDB" id="A0AAV6UIB7"/>
<comment type="similarity">
    <text evidence="2">Belongs to the vacuolar ATPase subunit S1 family.</text>
</comment>
<dbReference type="Gene3D" id="2.40.160.110">
    <property type="match status" value="1"/>
</dbReference>
<evidence type="ECO:0000256" key="5">
    <source>
        <dbReference type="ARBA" id="ARBA00023136"/>
    </source>
</evidence>
<dbReference type="Proteomes" id="UP000827092">
    <property type="component" value="Unassembled WGS sequence"/>
</dbReference>
<feature type="signal peptide" evidence="7">
    <location>
        <begin position="1"/>
        <end position="25"/>
    </location>
</feature>
<feature type="transmembrane region" description="Helical" evidence="6">
    <location>
        <begin position="380"/>
        <end position="404"/>
    </location>
</feature>
<evidence type="ECO:0000256" key="4">
    <source>
        <dbReference type="ARBA" id="ARBA00022989"/>
    </source>
</evidence>
<dbReference type="GO" id="GO:0001671">
    <property type="term" value="F:ATPase activator activity"/>
    <property type="evidence" value="ECO:0007669"/>
    <property type="project" value="TreeGrafter"/>
</dbReference>
<evidence type="ECO:0000256" key="6">
    <source>
        <dbReference type="SAM" id="Phobius"/>
    </source>
</evidence>
<dbReference type="PANTHER" id="PTHR12471">
    <property type="entry name" value="VACUOLAR ATP SYNTHASE SUBUNIT S1"/>
    <property type="match status" value="1"/>
</dbReference>
<accession>A0AAV6UIB7</accession>
<evidence type="ECO:0000313" key="10">
    <source>
        <dbReference type="EMBL" id="KAG8183925.1"/>
    </source>
</evidence>
<dbReference type="InterPro" id="IPR046755">
    <property type="entry name" value="VAS1_LD"/>
</dbReference>
<keyword evidence="3 6" id="KW-0812">Transmembrane</keyword>
<evidence type="ECO:0000256" key="1">
    <source>
        <dbReference type="ARBA" id="ARBA00004167"/>
    </source>
</evidence>
<feature type="domain" description="V-type proton ATPase subunit S1/VOA1 transmembrane" evidence="9">
    <location>
        <begin position="374"/>
        <end position="412"/>
    </location>
</feature>
<comment type="caution">
    <text evidence="10">The sequence shown here is derived from an EMBL/GenBank/DDBJ whole genome shotgun (WGS) entry which is preliminary data.</text>
</comment>
<evidence type="ECO:0000256" key="7">
    <source>
        <dbReference type="SAM" id="SignalP"/>
    </source>
</evidence>
<protein>
    <recommendedName>
        <fullName evidence="12">V-type proton ATPase subunit S1</fullName>
    </recommendedName>
</protein>
<keyword evidence="4 6" id="KW-1133">Transmembrane helix</keyword>
<organism evidence="10 11">
    <name type="scientific">Oedothorax gibbosus</name>
    <dbReference type="NCBI Taxonomy" id="931172"/>
    <lineage>
        <taxon>Eukaryota</taxon>
        <taxon>Metazoa</taxon>
        <taxon>Ecdysozoa</taxon>
        <taxon>Arthropoda</taxon>
        <taxon>Chelicerata</taxon>
        <taxon>Arachnida</taxon>
        <taxon>Araneae</taxon>
        <taxon>Araneomorphae</taxon>
        <taxon>Entelegynae</taxon>
        <taxon>Araneoidea</taxon>
        <taxon>Linyphiidae</taxon>
        <taxon>Erigoninae</taxon>
        <taxon>Oedothorax</taxon>
    </lineage>
</organism>
<evidence type="ECO:0000256" key="2">
    <source>
        <dbReference type="ARBA" id="ARBA00009037"/>
    </source>
</evidence>
<evidence type="ECO:0008006" key="12">
    <source>
        <dbReference type="Google" id="ProtNLM"/>
    </source>
</evidence>
<evidence type="ECO:0000256" key="3">
    <source>
        <dbReference type="ARBA" id="ARBA00022692"/>
    </source>
</evidence>
<keyword evidence="5 6" id="KW-0472">Membrane</keyword>
<reference evidence="10 11" key="1">
    <citation type="journal article" date="2022" name="Nat. Ecol. Evol.">
        <title>A masculinizing supergene underlies an exaggerated male reproductive morph in a spider.</title>
        <authorList>
            <person name="Hendrickx F."/>
            <person name="De Corte Z."/>
            <person name="Sonet G."/>
            <person name="Van Belleghem S.M."/>
            <person name="Kostlbacher S."/>
            <person name="Vangestel C."/>
        </authorList>
    </citation>
    <scope>NUCLEOTIDE SEQUENCE [LARGE SCALE GENOMIC DNA]</scope>
    <source>
        <strain evidence="10">W744_W776</strain>
    </source>
</reference>
<gene>
    <name evidence="10" type="ORF">JTE90_029029</name>
</gene>
<name>A0AAV6UIB7_9ARAC</name>
<keyword evidence="11" id="KW-1185">Reference proteome</keyword>
<dbReference type="Pfam" id="PF05827">
    <property type="entry name" value="VAS1_LD"/>
    <property type="match status" value="1"/>
</dbReference>
<sequence length="425" mass="46987">MGILSLSTILFTVNVFIFNFYAVSSDEVPAVLWNIKGDAMQVKPVSALGHDDTVFSDTLKEVLQNDANILLFAVNKLSLEDFSSSEMPVSSNNTLQNLQKFLDTQSYMIMSSVMDPMKHVHEAHCGVQEIVVDQSIDENILQSIAVAFQRSCVVILHITDAGVVGMTIDPKLDDIQKVFLPSFDKTSKQIVGVFTGMKSSWGNSNKEHHTLRNLLQAEEEAAVDDNKFFKIKDCLIAYAESASIFASNKTVNLTITKDTASDSDCSNSTAKLVLSFKPSEEFSSVVVTFDFNITTGSWWAKAKVVTTGGKPKDFDEELANADMSAPLGFSFSCGKFELRSKNSTNFVKFTIERFQVQPFAVKGSRFSESFDCVTWFTIPIWMGIFVSLLFILITNCGIFALYSVKTMDRFDDPKGKTITVAAAAD</sequence>
<proteinExistence type="inferred from homology"/>
<dbReference type="InterPro" id="IPR008388">
    <property type="entry name" value="Ac45_acc_su"/>
</dbReference>
<dbReference type="PANTHER" id="PTHR12471:SF7">
    <property type="entry name" value="V-TYPE PROTON ATPASE SUBUNIT S1"/>
    <property type="match status" value="1"/>
</dbReference>
<evidence type="ECO:0000259" key="8">
    <source>
        <dbReference type="Pfam" id="PF05827"/>
    </source>
</evidence>
<evidence type="ECO:0000313" key="11">
    <source>
        <dbReference type="Proteomes" id="UP000827092"/>
    </source>
</evidence>
<dbReference type="GO" id="GO:0033176">
    <property type="term" value="C:proton-transporting V-type ATPase complex"/>
    <property type="evidence" value="ECO:0007669"/>
    <property type="project" value="TreeGrafter"/>
</dbReference>
<keyword evidence="7" id="KW-0732">Signal</keyword>
<comment type="subcellular location">
    <subcellularLocation>
        <location evidence="1">Membrane</location>
        <topology evidence="1">Single-pass membrane protein</topology>
    </subcellularLocation>
</comment>
<dbReference type="InterPro" id="IPR046756">
    <property type="entry name" value="VAS1/VOA1_TM"/>
</dbReference>
<evidence type="ECO:0000259" key="9">
    <source>
        <dbReference type="Pfam" id="PF20520"/>
    </source>
</evidence>
<feature type="chain" id="PRO_5043338913" description="V-type proton ATPase subunit S1" evidence="7">
    <location>
        <begin position="26"/>
        <end position="425"/>
    </location>
</feature>
<dbReference type="GO" id="GO:0030641">
    <property type="term" value="P:regulation of cellular pH"/>
    <property type="evidence" value="ECO:0007669"/>
    <property type="project" value="TreeGrafter"/>
</dbReference>
<feature type="domain" description="V-type proton ATPase subunit S1 luminal" evidence="8">
    <location>
        <begin position="233"/>
        <end position="359"/>
    </location>
</feature>
<dbReference type="EMBL" id="JAFNEN010000397">
    <property type="protein sequence ID" value="KAG8183925.1"/>
    <property type="molecule type" value="Genomic_DNA"/>
</dbReference>